<feature type="compositionally biased region" description="Acidic residues" evidence="1">
    <location>
        <begin position="434"/>
        <end position="447"/>
    </location>
</feature>
<dbReference type="STRING" id="45354.A0A1L0BER5"/>
<dbReference type="PANTHER" id="PTHR10782">
    <property type="entry name" value="ZINC FINGER MIZ DOMAIN-CONTAINING PROTEIN"/>
    <property type="match status" value="1"/>
</dbReference>
<dbReference type="GO" id="GO:0061665">
    <property type="term" value="F:SUMO ligase activity"/>
    <property type="evidence" value="ECO:0007669"/>
    <property type="project" value="TreeGrafter"/>
</dbReference>
<feature type="compositionally biased region" description="Polar residues" evidence="1">
    <location>
        <begin position="104"/>
        <end position="113"/>
    </location>
</feature>
<evidence type="ECO:0000256" key="1">
    <source>
        <dbReference type="SAM" id="MobiDB-lite"/>
    </source>
</evidence>
<feature type="compositionally biased region" description="Basic and acidic residues" evidence="1">
    <location>
        <begin position="159"/>
        <end position="170"/>
    </location>
</feature>
<dbReference type="GO" id="GO:0016925">
    <property type="term" value="P:protein sumoylation"/>
    <property type="evidence" value="ECO:0007669"/>
    <property type="project" value="TreeGrafter"/>
</dbReference>
<dbReference type="GO" id="GO:0000785">
    <property type="term" value="C:chromatin"/>
    <property type="evidence" value="ECO:0007669"/>
    <property type="project" value="TreeGrafter"/>
</dbReference>
<evidence type="ECO:0000313" key="3">
    <source>
        <dbReference type="Proteomes" id="UP000182334"/>
    </source>
</evidence>
<dbReference type="Proteomes" id="UP000182334">
    <property type="component" value="Chromosome II"/>
</dbReference>
<sequence length="491" mass="55052">MTTLQVKGPRKGNPLAVSYHTSFLRSQGNSLSEFLVTIRLGARLNEIHGSFSGKSLPIVRTYADRMLGHERTESIENHHPAGSEHGEETLNVVNHDESSDYTDTEQGPSTNILGDTLRPKSPPLALWPLDGDKPVIPTPELPTQPNKENTDSESELEILEVREIPGRVDSDSDSDNSELSSLDEELNNVLASTPSVPTQAESPTVTPAARTIAWDKLLPNLLRPVKARTSPPPAGYRNIPPNLVNTIQRELNLFYDTGADDELEVVGKIVFSLKDPYSATKIKLPVKATTCRHFECFDMDNFCLFHKLPHGVRNSLKKSLIMKSHESRKLEQLFLKQQQQIANGTLLFKAPGLIYPLFSEHGQIFFSEIYSRTPPLYKCPLCDEKFALKQLYISDIFNFFVKTTPLSTTRIELVEADRYKILESEFTETKEDTPEMVDLSDEEEEEGPIAPKQEFNVANKSFSEDFNDGLDDVLMKMSQGDGTWGNPMTLD</sequence>
<feature type="region of interest" description="Disordered" evidence="1">
    <location>
        <begin position="429"/>
        <end position="453"/>
    </location>
</feature>
<accession>A0A1L0BER5</accession>
<name>A0A1L0BER5_9ASCO</name>
<dbReference type="Gene3D" id="3.30.40.10">
    <property type="entry name" value="Zinc/RING finger domain, C3HC4 (zinc finger)"/>
    <property type="match status" value="1"/>
</dbReference>
<dbReference type="InterPro" id="IPR013083">
    <property type="entry name" value="Znf_RING/FYVE/PHD"/>
</dbReference>
<keyword evidence="3" id="KW-1185">Reference proteome</keyword>
<dbReference type="OrthoDB" id="27975at2759"/>
<feature type="compositionally biased region" description="Acidic residues" evidence="1">
    <location>
        <begin position="171"/>
        <end position="183"/>
    </location>
</feature>
<protein>
    <submittedName>
        <fullName evidence="2">CIC11C00000003392</fullName>
    </submittedName>
</protein>
<gene>
    <name evidence="2" type="ORF">SAMEA4029010_CIC11G00000003392</name>
</gene>
<dbReference type="PANTHER" id="PTHR10782:SF4">
    <property type="entry name" value="TONALLI, ISOFORM E"/>
    <property type="match status" value="1"/>
</dbReference>
<feature type="region of interest" description="Disordered" evidence="1">
    <location>
        <begin position="97"/>
        <end position="183"/>
    </location>
</feature>
<organism evidence="2 3">
    <name type="scientific">Sungouiella intermedia</name>
    <dbReference type="NCBI Taxonomy" id="45354"/>
    <lineage>
        <taxon>Eukaryota</taxon>
        <taxon>Fungi</taxon>
        <taxon>Dikarya</taxon>
        <taxon>Ascomycota</taxon>
        <taxon>Saccharomycotina</taxon>
        <taxon>Pichiomycetes</taxon>
        <taxon>Metschnikowiaceae</taxon>
        <taxon>Sungouiella</taxon>
    </lineage>
</organism>
<dbReference type="AlphaFoldDB" id="A0A1L0BER5"/>
<evidence type="ECO:0000313" key="2">
    <source>
        <dbReference type="EMBL" id="SGZ49921.1"/>
    </source>
</evidence>
<reference evidence="2 3" key="1">
    <citation type="submission" date="2016-10" db="EMBL/GenBank/DDBJ databases">
        <authorList>
            <person name="de Groot N.N."/>
        </authorList>
    </citation>
    <scope>NUCLEOTIDE SEQUENCE [LARGE SCALE GENOMIC DNA]</scope>
    <source>
        <strain evidence="2 3">CBS 141442</strain>
    </source>
</reference>
<dbReference type="EMBL" id="LT635757">
    <property type="protein sequence ID" value="SGZ49921.1"/>
    <property type="molecule type" value="Genomic_DNA"/>
</dbReference>
<proteinExistence type="predicted"/>